<dbReference type="EMBL" id="BMCJ01000004">
    <property type="protein sequence ID" value="GGC94165.1"/>
    <property type="molecule type" value="Genomic_DNA"/>
</dbReference>
<reference evidence="2" key="1">
    <citation type="journal article" date="2019" name="Int. J. Syst. Evol. Microbiol.">
        <title>The Global Catalogue of Microorganisms (GCM) 10K type strain sequencing project: providing services to taxonomists for standard genome sequencing and annotation.</title>
        <authorList>
            <consortium name="The Broad Institute Genomics Platform"/>
            <consortium name="The Broad Institute Genome Sequencing Center for Infectious Disease"/>
            <person name="Wu L."/>
            <person name="Ma J."/>
        </authorList>
    </citation>
    <scope>NUCLEOTIDE SEQUENCE [LARGE SCALE GENOMIC DNA]</scope>
    <source>
        <strain evidence="2">CCM 7282</strain>
    </source>
</reference>
<organism evidence="1 2">
    <name type="scientific">Thalassobacillus devorans</name>
    <dbReference type="NCBI Taxonomy" id="279813"/>
    <lineage>
        <taxon>Bacteria</taxon>
        <taxon>Bacillati</taxon>
        <taxon>Bacillota</taxon>
        <taxon>Bacilli</taxon>
        <taxon>Bacillales</taxon>
        <taxon>Bacillaceae</taxon>
        <taxon>Thalassobacillus</taxon>
    </lineage>
</organism>
<evidence type="ECO:0000313" key="1">
    <source>
        <dbReference type="EMBL" id="GGC94165.1"/>
    </source>
</evidence>
<proteinExistence type="predicted"/>
<name>A0ABQ1PBU9_9BACI</name>
<dbReference type="Pfam" id="PF14165">
    <property type="entry name" value="YtzH"/>
    <property type="match status" value="1"/>
</dbReference>
<sequence length="100" mass="11307">MPLTTNDQLNILYDLLTEQSEDGCGTTAECQQIARLVQSLQTKLADPSVENLQHHLSGISEYSQQNYSDDQLTEHIYSNQANLQQWASAIEQIKDSRSHD</sequence>
<accession>A0ABQ1PBU9</accession>
<keyword evidence="2" id="KW-1185">Reference proteome</keyword>
<gene>
    <name evidence="1" type="ORF">GCM10007216_26130</name>
</gene>
<dbReference type="RefSeq" id="WP_062447442.1">
    <property type="nucleotide sequence ID" value="NZ_BMCJ01000004.1"/>
</dbReference>
<evidence type="ECO:0008006" key="3">
    <source>
        <dbReference type="Google" id="ProtNLM"/>
    </source>
</evidence>
<protein>
    <recommendedName>
        <fullName evidence="3">YtzH-like protein</fullName>
    </recommendedName>
</protein>
<comment type="caution">
    <text evidence="1">The sequence shown here is derived from an EMBL/GenBank/DDBJ whole genome shotgun (WGS) entry which is preliminary data.</text>
</comment>
<dbReference type="InterPro" id="IPR025547">
    <property type="entry name" value="YtzH"/>
</dbReference>
<evidence type="ECO:0000313" key="2">
    <source>
        <dbReference type="Proteomes" id="UP000619534"/>
    </source>
</evidence>
<dbReference type="Proteomes" id="UP000619534">
    <property type="component" value="Unassembled WGS sequence"/>
</dbReference>